<evidence type="ECO:0000256" key="7">
    <source>
        <dbReference type="ARBA" id="ARBA00023136"/>
    </source>
</evidence>
<keyword evidence="7" id="KW-0472">Membrane</keyword>
<dbReference type="PROSITE" id="PS50081">
    <property type="entry name" value="ZF_DAG_PE_2"/>
    <property type="match status" value="1"/>
</dbReference>
<feature type="region of interest" description="Disordered" evidence="8">
    <location>
        <begin position="733"/>
        <end position="770"/>
    </location>
</feature>
<dbReference type="CDD" id="cd21674">
    <property type="entry name" value="SMP_PDZD8"/>
    <property type="match status" value="1"/>
</dbReference>
<keyword evidence="6" id="KW-0446">Lipid-binding</keyword>
<dbReference type="InterPro" id="IPR002219">
    <property type="entry name" value="PKC_DAG/PE"/>
</dbReference>
<dbReference type="PANTHER" id="PTHR21519:SF1">
    <property type="entry name" value="PDZ DOMAIN-CONTAINING PROTEIN 8"/>
    <property type="match status" value="1"/>
</dbReference>
<keyword evidence="5" id="KW-0445">Lipid transport</keyword>
<dbReference type="SUPFAM" id="SSF57889">
    <property type="entry name" value="Cysteine-rich domain"/>
    <property type="match status" value="1"/>
</dbReference>
<reference evidence="12 13" key="1">
    <citation type="submission" date="2023-09" db="EMBL/GenBank/DDBJ databases">
        <title>Nesidiocoris tenuis whole genome shotgun sequence.</title>
        <authorList>
            <person name="Shibata T."/>
            <person name="Shimoda M."/>
            <person name="Kobayashi T."/>
            <person name="Uehara T."/>
        </authorList>
    </citation>
    <scope>NUCLEOTIDE SEQUENCE [LARGE SCALE GENOMIC DNA]</scope>
    <source>
        <strain evidence="12 13">Japan</strain>
    </source>
</reference>
<evidence type="ECO:0000256" key="6">
    <source>
        <dbReference type="ARBA" id="ARBA00023121"/>
    </source>
</evidence>
<keyword evidence="4" id="KW-0862">Zinc</keyword>
<evidence type="ECO:0000256" key="5">
    <source>
        <dbReference type="ARBA" id="ARBA00023055"/>
    </source>
</evidence>
<gene>
    <name evidence="12" type="ORF">NTJ_05765</name>
</gene>
<dbReference type="SMART" id="SM00228">
    <property type="entry name" value="PDZ"/>
    <property type="match status" value="1"/>
</dbReference>
<dbReference type="SMART" id="SM00109">
    <property type="entry name" value="C1"/>
    <property type="match status" value="1"/>
</dbReference>
<dbReference type="EMBL" id="AP028912">
    <property type="protein sequence ID" value="BES92960.1"/>
    <property type="molecule type" value="Genomic_DNA"/>
</dbReference>
<keyword evidence="13" id="KW-1185">Reference proteome</keyword>
<evidence type="ECO:0000313" key="12">
    <source>
        <dbReference type="EMBL" id="BES92960.1"/>
    </source>
</evidence>
<dbReference type="InterPro" id="IPR039275">
    <property type="entry name" value="PDZD8"/>
</dbReference>
<feature type="region of interest" description="Disordered" evidence="8">
    <location>
        <begin position="611"/>
        <end position="631"/>
    </location>
</feature>
<dbReference type="InterPro" id="IPR001478">
    <property type="entry name" value="PDZ"/>
</dbReference>
<dbReference type="Gene3D" id="3.30.60.20">
    <property type="match status" value="1"/>
</dbReference>
<proteinExistence type="predicted"/>
<dbReference type="Pfam" id="PF26547">
    <property type="entry name" value="PDZD8_N"/>
    <property type="match status" value="1"/>
</dbReference>
<feature type="compositionally biased region" description="Low complexity" evidence="8">
    <location>
        <begin position="740"/>
        <end position="754"/>
    </location>
</feature>
<keyword evidence="2" id="KW-0813">Transport</keyword>
<dbReference type="PROSITE" id="PS51847">
    <property type="entry name" value="SMP"/>
    <property type="match status" value="1"/>
</dbReference>
<comment type="subcellular location">
    <subcellularLocation>
        <location evidence="1">Membrane</location>
    </subcellularLocation>
</comment>
<feature type="compositionally biased region" description="Low complexity" evidence="8">
    <location>
        <begin position="433"/>
        <end position="445"/>
    </location>
</feature>
<dbReference type="InterPro" id="IPR046349">
    <property type="entry name" value="C1-like_sf"/>
</dbReference>
<sequence>MFDVVLFLVLILVAFLAGVITTLVVGWRLFNFMIERQPASVLSSQPSVSNYELPKIILDQIGSGKEPAGALNAMLQFLFQECRNTKRVRRWFRQRLSLELEELLTRTTTGKLFEKIVLRDLNLGNHLPAIRSIEVKTLDVDSGTKLINDVELCLDLEYSGGFQLVIDASMRLSKSAQVSVTVSELSGPARLKFSRHPYTHWNFSFYSDPNLQLIVESQFQGRSLPQINSIIASQIRKALKRKHTLPFFKIRYKPFFVKAVLDSLPEGETLEPPSGTLELTIIEASRLGEHDGYVFCSVAIDNTAWIEMTQSGSANYLTVDVTIKKSPDQPLGISFKQEFVPDKYQVCCVVDSITNPSISDLKVGDIVVFVNGKNVQSLNSLDKLIRHSPKSFVLRVERRMKYLAGTEAKSQEFIEGFGLRNRGIGTGEKTDSDSSNPPSASDSPAKQSISGSPDRSKGPSRWSLSTEPEIEISYPQMFSTKELPCSKLIQFNETFRIEVHPEHRYLNLSLWKRGLEKNILLGHLSLPVAKYCCPPTVGHYISTFALLPPNPSIANSLSNELSNHPGFEPCLCFGDVLLSFAFTPSSPGGPVQSSTSKESTSSSAAAPVLGSVASSAHPPPPPVTIVSAPSATDAPPSLEHDFVRTHFEKVTQCGFCFKKIWLKDALQCQGCTMSCHKKCAIKAQAGAGCARKSRRPSVQPEIVTPSTEESLTQGRTLGNLIANVANRSLRRAGSATNLVPPGMDGSSSTSSVSLPPTPNHSPSPSRKTSLAEEALFTLSASNDDDISQALEMLLSRPHDEQVMDAAKASGKMLFADFPPDARKRKIDAMICKLKDEIDAESLNHHALQKEEQAAENADAKAKVAFLAGKSEERLQALAVLMLHCCAGLQDYQESNNMLTLTTFDR</sequence>
<evidence type="ECO:0000256" key="2">
    <source>
        <dbReference type="ARBA" id="ARBA00022448"/>
    </source>
</evidence>
<dbReference type="PANTHER" id="PTHR21519">
    <property type="entry name" value="PDZ DOMAIN-CONTAINING PROTEIN 8"/>
    <property type="match status" value="1"/>
</dbReference>
<evidence type="ECO:0000259" key="11">
    <source>
        <dbReference type="PROSITE" id="PS51847"/>
    </source>
</evidence>
<evidence type="ECO:0000256" key="4">
    <source>
        <dbReference type="ARBA" id="ARBA00022833"/>
    </source>
</evidence>
<evidence type="ECO:0000256" key="8">
    <source>
        <dbReference type="SAM" id="MobiDB-lite"/>
    </source>
</evidence>
<keyword evidence="3" id="KW-0479">Metal-binding</keyword>
<feature type="domain" description="PDZ" evidence="10">
    <location>
        <begin position="320"/>
        <end position="400"/>
    </location>
</feature>
<evidence type="ECO:0000259" key="10">
    <source>
        <dbReference type="PROSITE" id="PS50106"/>
    </source>
</evidence>
<dbReference type="PROSITE" id="PS50106">
    <property type="entry name" value="PDZ"/>
    <property type="match status" value="1"/>
</dbReference>
<name>A0ABN7AL63_9HEMI</name>
<dbReference type="Gene3D" id="2.30.42.10">
    <property type="match status" value="1"/>
</dbReference>
<feature type="domain" description="Phorbol-ester/DAG-type" evidence="9">
    <location>
        <begin position="639"/>
        <end position="689"/>
    </location>
</feature>
<evidence type="ECO:0000256" key="3">
    <source>
        <dbReference type="ARBA" id="ARBA00022723"/>
    </source>
</evidence>
<evidence type="ECO:0000313" key="13">
    <source>
        <dbReference type="Proteomes" id="UP001307889"/>
    </source>
</evidence>
<dbReference type="CDD" id="cd20825">
    <property type="entry name" value="C1_PDZD8"/>
    <property type="match status" value="1"/>
</dbReference>
<dbReference type="InterPro" id="IPR058801">
    <property type="entry name" value="PDZD8_N"/>
</dbReference>
<dbReference type="InterPro" id="IPR036034">
    <property type="entry name" value="PDZ_sf"/>
</dbReference>
<dbReference type="PROSITE" id="PS00479">
    <property type="entry name" value="ZF_DAG_PE_1"/>
    <property type="match status" value="1"/>
</dbReference>
<dbReference type="SUPFAM" id="SSF50156">
    <property type="entry name" value="PDZ domain-like"/>
    <property type="match status" value="1"/>
</dbReference>
<evidence type="ECO:0000256" key="1">
    <source>
        <dbReference type="ARBA" id="ARBA00004370"/>
    </source>
</evidence>
<accession>A0ABN7AL63</accession>
<feature type="region of interest" description="Disordered" evidence="8">
    <location>
        <begin position="424"/>
        <end position="464"/>
    </location>
</feature>
<organism evidence="12 13">
    <name type="scientific">Nesidiocoris tenuis</name>
    <dbReference type="NCBI Taxonomy" id="355587"/>
    <lineage>
        <taxon>Eukaryota</taxon>
        <taxon>Metazoa</taxon>
        <taxon>Ecdysozoa</taxon>
        <taxon>Arthropoda</taxon>
        <taxon>Hexapoda</taxon>
        <taxon>Insecta</taxon>
        <taxon>Pterygota</taxon>
        <taxon>Neoptera</taxon>
        <taxon>Paraneoptera</taxon>
        <taxon>Hemiptera</taxon>
        <taxon>Heteroptera</taxon>
        <taxon>Panheteroptera</taxon>
        <taxon>Cimicomorpha</taxon>
        <taxon>Miridae</taxon>
        <taxon>Dicyphina</taxon>
        <taxon>Nesidiocoris</taxon>
    </lineage>
</organism>
<protein>
    <submittedName>
        <fullName evidence="12">PDZ</fullName>
    </submittedName>
</protein>
<dbReference type="InterPro" id="IPR031468">
    <property type="entry name" value="SMP_LBD"/>
</dbReference>
<dbReference type="Proteomes" id="UP001307889">
    <property type="component" value="Chromosome 4"/>
</dbReference>
<feature type="domain" description="SMP-LTD" evidence="11">
    <location>
        <begin position="67"/>
        <end position="254"/>
    </location>
</feature>
<evidence type="ECO:0000259" key="9">
    <source>
        <dbReference type="PROSITE" id="PS50081"/>
    </source>
</evidence>